<evidence type="ECO:0000313" key="2">
    <source>
        <dbReference type="EMBL" id="KAK8758823.1"/>
    </source>
</evidence>
<feature type="compositionally biased region" description="Polar residues" evidence="1">
    <location>
        <begin position="91"/>
        <end position="101"/>
    </location>
</feature>
<feature type="compositionally biased region" description="Acidic residues" evidence="1">
    <location>
        <begin position="152"/>
        <end position="162"/>
    </location>
</feature>
<evidence type="ECO:0000313" key="3">
    <source>
        <dbReference type="Proteomes" id="UP001321473"/>
    </source>
</evidence>
<feature type="region of interest" description="Disordered" evidence="1">
    <location>
        <begin position="88"/>
        <end position="173"/>
    </location>
</feature>
<keyword evidence="3" id="KW-1185">Reference proteome</keyword>
<gene>
    <name evidence="2" type="ORF">V5799_003545</name>
</gene>
<accession>A0AAQ4D8N3</accession>
<protein>
    <submittedName>
        <fullName evidence="2">Uncharacterized protein</fullName>
    </submittedName>
</protein>
<dbReference type="Proteomes" id="UP001321473">
    <property type="component" value="Unassembled WGS sequence"/>
</dbReference>
<feature type="region of interest" description="Disordered" evidence="1">
    <location>
        <begin position="1"/>
        <end position="23"/>
    </location>
</feature>
<feature type="compositionally biased region" description="Basic and acidic residues" evidence="1">
    <location>
        <begin position="163"/>
        <end position="173"/>
    </location>
</feature>
<organism evidence="2 3">
    <name type="scientific">Amblyomma americanum</name>
    <name type="common">Lone star tick</name>
    <dbReference type="NCBI Taxonomy" id="6943"/>
    <lineage>
        <taxon>Eukaryota</taxon>
        <taxon>Metazoa</taxon>
        <taxon>Ecdysozoa</taxon>
        <taxon>Arthropoda</taxon>
        <taxon>Chelicerata</taxon>
        <taxon>Arachnida</taxon>
        <taxon>Acari</taxon>
        <taxon>Parasitiformes</taxon>
        <taxon>Ixodida</taxon>
        <taxon>Ixodoidea</taxon>
        <taxon>Ixodidae</taxon>
        <taxon>Amblyomminae</taxon>
        <taxon>Amblyomma</taxon>
    </lineage>
</organism>
<evidence type="ECO:0000256" key="1">
    <source>
        <dbReference type="SAM" id="MobiDB-lite"/>
    </source>
</evidence>
<proteinExistence type="predicted"/>
<name>A0AAQ4D8N3_AMBAM</name>
<reference evidence="2 3" key="1">
    <citation type="journal article" date="2023" name="Arcadia Sci">
        <title>De novo assembly of a long-read Amblyomma americanum tick genome.</title>
        <authorList>
            <person name="Chou S."/>
            <person name="Poskanzer K.E."/>
            <person name="Rollins M."/>
            <person name="Thuy-Boun P.S."/>
        </authorList>
    </citation>
    <scope>NUCLEOTIDE SEQUENCE [LARGE SCALE GENOMIC DNA]</scope>
    <source>
        <strain evidence="2">F_SG_1</strain>
        <tissue evidence="2">Salivary glands</tissue>
    </source>
</reference>
<feature type="compositionally biased region" description="Low complexity" evidence="1">
    <location>
        <begin position="1"/>
        <end position="19"/>
    </location>
</feature>
<dbReference type="EMBL" id="JARKHS020033670">
    <property type="protein sequence ID" value="KAK8758823.1"/>
    <property type="molecule type" value="Genomic_DNA"/>
</dbReference>
<comment type="caution">
    <text evidence="2">The sequence shown here is derived from an EMBL/GenBank/DDBJ whole genome shotgun (WGS) entry which is preliminary data.</text>
</comment>
<sequence>MQQSRSIRSTASRPASTTSADDDQGALLHAAVALYASCLRGGNGNGNGNGNTTGAAVQPQALYRALCADGARTLLLLRDAHEVVHEWESNGRGQAVSSPELSPSAPHGSTEINNNPPESKGEATPVAAKPWQRIVPLERTAEGVGAPRQGSEEDEVTPESEEEGVRADNEERDDRVWIAWSARFADSEFSF</sequence>
<dbReference type="AlphaFoldDB" id="A0AAQ4D8N3"/>